<evidence type="ECO:0000256" key="2">
    <source>
        <dbReference type="SAM" id="Phobius"/>
    </source>
</evidence>
<keyword evidence="2" id="KW-0812">Transmembrane</keyword>
<dbReference type="Proteomes" id="UP000636479">
    <property type="component" value="Unassembled WGS sequence"/>
</dbReference>
<reference evidence="3" key="1">
    <citation type="submission" date="2020-05" db="EMBL/GenBank/DDBJ databases">
        <title>Mycena genomes resolve the evolution of fungal bioluminescence.</title>
        <authorList>
            <person name="Tsai I.J."/>
        </authorList>
    </citation>
    <scope>NUCLEOTIDE SEQUENCE</scope>
    <source>
        <strain evidence="3">171206Taipei</strain>
    </source>
</reference>
<name>A0A8H6VVK9_9AGAR</name>
<keyword evidence="4" id="KW-1185">Reference proteome</keyword>
<comment type="caution">
    <text evidence="3">The sequence shown here is derived from an EMBL/GenBank/DDBJ whole genome shotgun (WGS) entry which is preliminary data.</text>
</comment>
<dbReference type="GeneID" id="59350074"/>
<evidence type="ECO:0000313" key="3">
    <source>
        <dbReference type="EMBL" id="KAF7295589.1"/>
    </source>
</evidence>
<feature type="compositionally biased region" description="Polar residues" evidence="1">
    <location>
        <begin position="49"/>
        <end position="64"/>
    </location>
</feature>
<keyword evidence="2" id="KW-0472">Membrane</keyword>
<accession>A0A8H6VVK9</accession>
<proteinExistence type="predicted"/>
<sequence>MYLLNDPDLASLPLSAFVSPAFVAASFCLSAIALVLAIRRHGTLPPASASVSETHRGQTGQPQSDKLAPPPYSPYPCHNNNQAQLFVYPHNASRHPYLPGPPVYDRPPSVPANRPLGWGQPPLDQQSTPSARRDSPAAPPRPHLNHWRVPVPHMHKTTDYRR</sequence>
<evidence type="ECO:0000313" key="4">
    <source>
        <dbReference type="Proteomes" id="UP000636479"/>
    </source>
</evidence>
<dbReference type="EMBL" id="JACAZF010000009">
    <property type="protein sequence ID" value="KAF7295589.1"/>
    <property type="molecule type" value="Genomic_DNA"/>
</dbReference>
<organism evidence="3 4">
    <name type="scientific">Mycena indigotica</name>
    <dbReference type="NCBI Taxonomy" id="2126181"/>
    <lineage>
        <taxon>Eukaryota</taxon>
        <taxon>Fungi</taxon>
        <taxon>Dikarya</taxon>
        <taxon>Basidiomycota</taxon>
        <taxon>Agaricomycotina</taxon>
        <taxon>Agaricomycetes</taxon>
        <taxon>Agaricomycetidae</taxon>
        <taxon>Agaricales</taxon>
        <taxon>Marasmiineae</taxon>
        <taxon>Mycenaceae</taxon>
        <taxon>Mycena</taxon>
    </lineage>
</organism>
<protein>
    <submittedName>
        <fullName evidence="3">Uncharacterized protein</fullName>
    </submittedName>
</protein>
<dbReference type="AlphaFoldDB" id="A0A8H6VVK9"/>
<gene>
    <name evidence="3" type="ORF">MIND_01098900</name>
</gene>
<keyword evidence="2" id="KW-1133">Transmembrane helix</keyword>
<feature type="region of interest" description="Disordered" evidence="1">
    <location>
        <begin position="45"/>
        <end position="162"/>
    </location>
</feature>
<feature type="compositionally biased region" description="Pro residues" evidence="1">
    <location>
        <begin position="98"/>
        <end position="110"/>
    </location>
</feature>
<dbReference type="RefSeq" id="XP_037216952.1">
    <property type="nucleotide sequence ID" value="XM_037367558.1"/>
</dbReference>
<evidence type="ECO:0000256" key="1">
    <source>
        <dbReference type="SAM" id="MobiDB-lite"/>
    </source>
</evidence>
<feature type="transmembrane region" description="Helical" evidence="2">
    <location>
        <begin position="12"/>
        <end position="38"/>
    </location>
</feature>